<protein>
    <recommendedName>
        <fullName evidence="1">protein acetyllysine N-acetyltransferase</fullName>
        <ecNumber evidence="1">2.3.1.286</ecNumber>
    </recommendedName>
</protein>
<evidence type="ECO:0000256" key="1">
    <source>
        <dbReference type="ARBA" id="ARBA00012928"/>
    </source>
</evidence>
<dbReference type="OMA" id="KWTGEHP"/>
<keyword evidence="4 7" id="KW-0862">Zinc</keyword>
<evidence type="ECO:0000313" key="10">
    <source>
        <dbReference type="EnsemblMetazoa" id="CapteP224786"/>
    </source>
</evidence>
<dbReference type="GO" id="GO:0005634">
    <property type="term" value="C:nucleus"/>
    <property type="evidence" value="ECO:0007669"/>
    <property type="project" value="TreeGrafter"/>
</dbReference>
<dbReference type="SUPFAM" id="SSF52467">
    <property type="entry name" value="DHS-like NAD/FAD-binding domain"/>
    <property type="match status" value="1"/>
</dbReference>
<dbReference type="Gene3D" id="3.40.50.1220">
    <property type="entry name" value="TPP-binding domain"/>
    <property type="match status" value="1"/>
</dbReference>
<comment type="similarity">
    <text evidence="6">Belongs to the sirtuin family. Class IV subfamily.</text>
</comment>
<dbReference type="EnsemblMetazoa" id="CapteT224786">
    <property type="protein sequence ID" value="CapteP224786"/>
    <property type="gene ID" value="CapteG224786"/>
</dbReference>
<sequence>MEETLVCSLKKCIQEKFTKRMPRVEVKSVDLPLDDRSHMMVNWAEDGQATFHDICWKALINSFKMDNPFTLCSREKELVQEARKSSEYFDSWEKVKFEADRVTRMMKDSQYAIAFTGAGISTAAGIYDFRGKNGKWTERDREKYFGPSQYRRHRDFCYEELRPTYTHEAILKLLQLGYIKHVISQNTDGLHRLSGIPRDKLSELHGNSFHEKCEKCQTRYERPFAVKKVGDSPPRICVHCHFDHRTGRNCERKGCDGPLMNTIINFGDSLEKRVLSIADEHAKRNDLVLCLGTTLRVTPACDLVEAGVRPLRLVICNRQPTSFDRMCYEVAEGASIHSGARVYGDCDHFMREIMTSLLSAEDLEEWEDEVEGKEYSRQRERPPE</sequence>
<dbReference type="InterPro" id="IPR029035">
    <property type="entry name" value="DHS-like_NAD/FAD-binding_dom"/>
</dbReference>
<evidence type="ECO:0000256" key="7">
    <source>
        <dbReference type="PROSITE-ProRule" id="PRU00236"/>
    </source>
</evidence>
<dbReference type="EMBL" id="KB309672">
    <property type="protein sequence ID" value="ELT93675.1"/>
    <property type="molecule type" value="Genomic_DNA"/>
</dbReference>
<proteinExistence type="inferred from homology"/>
<dbReference type="InterPro" id="IPR050134">
    <property type="entry name" value="NAD-dep_sirtuin_deacylases"/>
</dbReference>
<dbReference type="GO" id="GO:0046872">
    <property type="term" value="F:metal ion binding"/>
    <property type="evidence" value="ECO:0007669"/>
    <property type="project" value="UniProtKB-KW"/>
</dbReference>
<dbReference type="Gene3D" id="2.20.28.200">
    <property type="match status" value="1"/>
</dbReference>
<dbReference type="PANTHER" id="PTHR11085:SF12">
    <property type="entry name" value="NAD-DEPENDENT PROTEIN DEACYLASE SIRTUIN-6"/>
    <property type="match status" value="1"/>
</dbReference>
<dbReference type="AlphaFoldDB" id="R7TRL9"/>
<feature type="binding site" evidence="7">
    <location>
        <position position="216"/>
    </location>
    <ligand>
        <name>Zn(2+)</name>
        <dbReference type="ChEBI" id="CHEBI:29105"/>
    </ligand>
</feature>
<evidence type="ECO:0000313" key="11">
    <source>
        <dbReference type="Proteomes" id="UP000014760"/>
    </source>
</evidence>
<dbReference type="EMBL" id="AMQN01012676">
    <property type="status" value="NOT_ANNOTATED_CDS"/>
    <property type="molecule type" value="Genomic_DNA"/>
</dbReference>
<dbReference type="OrthoDB" id="2919105at2759"/>
<evidence type="ECO:0000256" key="4">
    <source>
        <dbReference type="ARBA" id="ARBA00022833"/>
    </source>
</evidence>
<name>R7TRL9_CAPTE</name>
<evidence type="ECO:0000256" key="2">
    <source>
        <dbReference type="ARBA" id="ARBA00022679"/>
    </source>
</evidence>
<dbReference type="GO" id="GO:0000122">
    <property type="term" value="P:negative regulation of transcription by RNA polymerase II"/>
    <property type="evidence" value="ECO:0007669"/>
    <property type="project" value="TreeGrafter"/>
</dbReference>
<reference evidence="11" key="1">
    <citation type="submission" date="2012-12" db="EMBL/GenBank/DDBJ databases">
        <authorList>
            <person name="Hellsten U."/>
            <person name="Grimwood J."/>
            <person name="Chapman J.A."/>
            <person name="Shapiro H."/>
            <person name="Aerts A."/>
            <person name="Otillar R.P."/>
            <person name="Terry A.Y."/>
            <person name="Boore J.L."/>
            <person name="Simakov O."/>
            <person name="Marletaz F."/>
            <person name="Cho S.-J."/>
            <person name="Edsinger-Gonzales E."/>
            <person name="Havlak P."/>
            <person name="Kuo D.-H."/>
            <person name="Larsson T."/>
            <person name="Lv J."/>
            <person name="Arendt D."/>
            <person name="Savage R."/>
            <person name="Osoegawa K."/>
            <person name="de Jong P."/>
            <person name="Lindberg D.R."/>
            <person name="Seaver E.C."/>
            <person name="Weisblat D.A."/>
            <person name="Putnam N.H."/>
            <person name="Grigoriev I.V."/>
            <person name="Rokhsar D.S."/>
        </authorList>
    </citation>
    <scope>NUCLEOTIDE SEQUENCE</scope>
    <source>
        <strain evidence="11">I ESC-2004</strain>
    </source>
</reference>
<feature type="binding site" evidence="7">
    <location>
        <position position="213"/>
    </location>
    <ligand>
        <name>Zn(2+)</name>
        <dbReference type="ChEBI" id="CHEBI:29105"/>
    </ligand>
</feature>
<dbReference type="InterPro" id="IPR003000">
    <property type="entry name" value="Sirtuin"/>
</dbReference>
<organism evidence="9">
    <name type="scientific">Capitella teleta</name>
    <name type="common">Polychaete worm</name>
    <dbReference type="NCBI Taxonomy" id="283909"/>
    <lineage>
        <taxon>Eukaryota</taxon>
        <taxon>Metazoa</taxon>
        <taxon>Spiralia</taxon>
        <taxon>Lophotrochozoa</taxon>
        <taxon>Annelida</taxon>
        <taxon>Polychaeta</taxon>
        <taxon>Sedentaria</taxon>
        <taxon>Scolecida</taxon>
        <taxon>Capitellidae</taxon>
        <taxon>Capitella</taxon>
    </lineage>
</organism>
<reference evidence="10" key="3">
    <citation type="submission" date="2015-06" db="UniProtKB">
        <authorList>
            <consortium name="EnsemblMetazoa"/>
        </authorList>
    </citation>
    <scope>IDENTIFICATION</scope>
</reference>
<evidence type="ECO:0000259" key="8">
    <source>
        <dbReference type="PROSITE" id="PS50305"/>
    </source>
</evidence>
<accession>R7TRL9</accession>
<keyword evidence="5" id="KW-0520">NAD</keyword>
<evidence type="ECO:0000256" key="3">
    <source>
        <dbReference type="ARBA" id="ARBA00022723"/>
    </source>
</evidence>
<gene>
    <name evidence="9" type="ORF">CAPTEDRAFT_224786</name>
</gene>
<evidence type="ECO:0000256" key="6">
    <source>
        <dbReference type="ARBA" id="ARBA00038170"/>
    </source>
</evidence>
<dbReference type="Proteomes" id="UP000014760">
    <property type="component" value="Unassembled WGS sequence"/>
</dbReference>
<dbReference type="InterPro" id="IPR026590">
    <property type="entry name" value="Ssirtuin_cat_dom"/>
</dbReference>
<reference evidence="9 11" key="2">
    <citation type="journal article" date="2013" name="Nature">
        <title>Insights into bilaterian evolution from three spiralian genomes.</title>
        <authorList>
            <person name="Simakov O."/>
            <person name="Marletaz F."/>
            <person name="Cho S.J."/>
            <person name="Edsinger-Gonzales E."/>
            <person name="Havlak P."/>
            <person name="Hellsten U."/>
            <person name="Kuo D.H."/>
            <person name="Larsson T."/>
            <person name="Lv J."/>
            <person name="Arendt D."/>
            <person name="Savage R."/>
            <person name="Osoegawa K."/>
            <person name="de Jong P."/>
            <person name="Grimwood J."/>
            <person name="Chapman J.A."/>
            <person name="Shapiro H."/>
            <person name="Aerts A."/>
            <person name="Otillar R.P."/>
            <person name="Terry A.Y."/>
            <person name="Boore J.L."/>
            <person name="Grigoriev I.V."/>
            <person name="Lindberg D.R."/>
            <person name="Seaver E.C."/>
            <person name="Weisblat D.A."/>
            <person name="Putnam N.H."/>
            <person name="Rokhsar D.S."/>
        </authorList>
    </citation>
    <scope>NUCLEOTIDE SEQUENCE</scope>
    <source>
        <strain evidence="9 11">I ESC-2004</strain>
    </source>
</reference>
<dbReference type="GO" id="GO:0017136">
    <property type="term" value="F:histone deacetylase activity, NAD-dependent"/>
    <property type="evidence" value="ECO:0007669"/>
    <property type="project" value="TreeGrafter"/>
</dbReference>
<dbReference type="GO" id="GO:0070403">
    <property type="term" value="F:NAD+ binding"/>
    <property type="evidence" value="ECO:0007669"/>
    <property type="project" value="InterPro"/>
</dbReference>
<dbReference type="EC" id="2.3.1.286" evidence="1"/>
<feature type="binding site" evidence="7">
    <location>
        <position position="255"/>
    </location>
    <ligand>
        <name>Zn(2+)</name>
        <dbReference type="ChEBI" id="CHEBI:29105"/>
    </ligand>
</feature>
<keyword evidence="11" id="KW-1185">Reference proteome</keyword>
<dbReference type="HOGENOM" id="CLU_023643_6_5_1"/>
<dbReference type="PANTHER" id="PTHR11085">
    <property type="entry name" value="NAD-DEPENDENT PROTEIN DEACYLASE SIRTUIN-5, MITOCHONDRIAL-RELATED"/>
    <property type="match status" value="1"/>
</dbReference>
<evidence type="ECO:0000313" key="9">
    <source>
        <dbReference type="EMBL" id="ELT93675.1"/>
    </source>
</evidence>
<evidence type="ECO:0000256" key="5">
    <source>
        <dbReference type="ARBA" id="ARBA00023027"/>
    </source>
</evidence>
<dbReference type="GO" id="GO:0003714">
    <property type="term" value="F:transcription corepressor activity"/>
    <property type="evidence" value="ECO:0007669"/>
    <property type="project" value="TreeGrafter"/>
</dbReference>
<keyword evidence="2" id="KW-0808">Transferase</keyword>
<feature type="binding site" evidence="7">
    <location>
        <position position="240"/>
    </location>
    <ligand>
        <name>Zn(2+)</name>
        <dbReference type="ChEBI" id="CHEBI:29105"/>
    </ligand>
</feature>
<dbReference type="STRING" id="283909.R7TRL9"/>
<dbReference type="Pfam" id="PF02146">
    <property type="entry name" value="SIR2"/>
    <property type="match status" value="1"/>
</dbReference>
<feature type="active site" description="Proton acceptor" evidence="7">
    <location>
        <position position="205"/>
    </location>
</feature>
<keyword evidence="3 7" id="KW-0479">Metal-binding</keyword>
<dbReference type="PROSITE" id="PS50305">
    <property type="entry name" value="SIRTUIN"/>
    <property type="match status" value="1"/>
</dbReference>
<feature type="domain" description="Deacetylase sirtuin-type" evidence="8">
    <location>
        <begin position="92"/>
        <end position="367"/>
    </location>
</feature>